<feature type="region of interest" description="Disordered" evidence="1">
    <location>
        <begin position="1"/>
        <end position="26"/>
    </location>
</feature>
<protein>
    <submittedName>
        <fullName evidence="2">Uncharacterized protein</fullName>
    </submittedName>
</protein>
<dbReference type="EMBL" id="VDEP01000236">
    <property type="protein sequence ID" value="KAA1122235.1"/>
    <property type="molecule type" value="Genomic_DNA"/>
</dbReference>
<reference evidence="2 3" key="1">
    <citation type="submission" date="2019-05" db="EMBL/GenBank/DDBJ databases">
        <title>Emergence of the Ug99 lineage of the wheat stem rust pathogen through somatic hybridization.</title>
        <authorList>
            <person name="Li F."/>
            <person name="Upadhyaya N.M."/>
            <person name="Sperschneider J."/>
            <person name="Matny O."/>
            <person name="Nguyen-Phuc H."/>
            <person name="Mago R."/>
            <person name="Raley C."/>
            <person name="Miller M.E."/>
            <person name="Silverstein K.A.T."/>
            <person name="Henningsen E."/>
            <person name="Hirsch C.D."/>
            <person name="Visser B."/>
            <person name="Pretorius Z.A."/>
            <person name="Steffenson B.J."/>
            <person name="Schwessinger B."/>
            <person name="Dodds P.N."/>
            <person name="Figueroa M."/>
        </authorList>
    </citation>
    <scope>NUCLEOTIDE SEQUENCE [LARGE SCALE GENOMIC DNA]</scope>
    <source>
        <strain evidence="2 3">Ug99</strain>
    </source>
</reference>
<dbReference type="AlphaFoldDB" id="A0A5B0RAZ4"/>
<accession>A0A5B0RAZ4</accession>
<evidence type="ECO:0000313" key="2">
    <source>
        <dbReference type="EMBL" id="KAA1122235.1"/>
    </source>
</evidence>
<feature type="compositionally biased region" description="Polar residues" evidence="1">
    <location>
        <begin position="16"/>
        <end position="26"/>
    </location>
</feature>
<evidence type="ECO:0000256" key="1">
    <source>
        <dbReference type="SAM" id="MobiDB-lite"/>
    </source>
</evidence>
<gene>
    <name evidence="2" type="ORF">PGTUg99_034815</name>
</gene>
<name>A0A5B0RAZ4_PUCGR</name>
<evidence type="ECO:0000313" key="3">
    <source>
        <dbReference type="Proteomes" id="UP000325313"/>
    </source>
</evidence>
<comment type="caution">
    <text evidence="2">The sequence shown here is derived from an EMBL/GenBank/DDBJ whole genome shotgun (WGS) entry which is preliminary data.</text>
</comment>
<proteinExistence type="predicted"/>
<sequence length="127" mass="13479">MAGFDRSSGGVPTPPNDWSTKATGIQPLNPSAMGQVELNAGMWQQPGIIIGVGCPALKFLYYWAGISPLQAGRQCIDRSAVCGLSLALTSTAEAKTTTRPITSGTQVRLVWKQLMRARRPASSTKAC</sequence>
<organism evidence="2 3">
    <name type="scientific">Puccinia graminis f. sp. tritici</name>
    <dbReference type="NCBI Taxonomy" id="56615"/>
    <lineage>
        <taxon>Eukaryota</taxon>
        <taxon>Fungi</taxon>
        <taxon>Dikarya</taxon>
        <taxon>Basidiomycota</taxon>
        <taxon>Pucciniomycotina</taxon>
        <taxon>Pucciniomycetes</taxon>
        <taxon>Pucciniales</taxon>
        <taxon>Pucciniaceae</taxon>
        <taxon>Puccinia</taxon>
    </lineage>
</organism>
<dbReference type="Proteomes" id="UP000325313">
    <property type="component" value="Unassembled WGS sequence"/>
</dbReference>